<comment type="caution">
    <text evidence="2">The sequence shown here is derived from an EMBL/GenBank/DDBJ whole genome shotgun (WGS) entry which is preliminary data.</text>
</comment>
<reference evidence="2" key="1">
    <citation type="submission" date="2022-10" db="EMBL/GenBank/DDBJ databases">
        <authorList>
            <person name="Chen Y."/>
            <person name="Dougan E. K."/>
            <person name="Chan C."/>
            <person name="Rhodes N."/>
            <person name="Thang M."/>
        </authorList>
    </citation>
    <scope>NUCLEOTIDE SEQUENCE</scope>
</reference>
<organism evidence="2">
    <name type="scientific">Cladocopium goreaui</name>
    <dbReference type="NCBI Taxonomy" id="2562237"/>
    <lineage>
        <taxon>Eukaryota</taxon>
        <taxon>Sar</taxon>
        <taxon>Alveolata</taxon>
        <taxon>Dinophyceae</taxon>
        <taxon>Suessiales</taxon>
        <taxon>Symbiodiniaceae</taxon>
        <taxon>Cladocopium</taxon>
    </lineage>
</organism>
<dbReference type="Proteomes" id="UP001152797">
    <property type="component" value="Unassembled WGS sequence"/>
</dbReference>
<evidence type="ECO:0000313" key="2">
    <source>
        <dbReference type="EMBL" id="CAI4010632.1"/>
    </source>
</evidence>
<evidence type="ECO:0000313" key="4">
    <source>
        <dbReference type="Proteomes" id="UP001152797"/>
    </source>
</evidence>
<evidence type="ECO:0000313" key="3">
    <source>
        <dbReference type="EMBL" id="CAL1164007.1"/>
    </source>
</evidence>
<feature type="compositionally biased region" description="Basic and acidic residues" evidence="1">
    <location>
        <begin position="1"/>
        <end position="11"/>
    </location>
</feature>
<reference evidence="3" key="2">
    <citation type="submission" date="2024-04" db="EMBL/GenBank/DDBJ databases">
        <authorList>
            <person name="Chen Y."/>
            <person name="Shah S."/>
            <person name="Dougan E. K."/>
            <person name="Thang M."/>
            <person name="Chan C."/>
        </authorList>
    </citation>
    <scope>NUCLEOTIDE SEQUENCE [LARGE SCALE GENOMIC DNA]</scope>
</reference>
<feature type="region of interest" description="Disordered" evidence="1">
    <location>
        <begin position="231"/>
        <end position="253"/>
    </location>
</feature>
<gene>
    <name evidence="2" type="ORF">C1SCF055_LOCUS35884</name>
</gene>
<sequence length="253" mass="27927">MSEDDVQKEGAPDTTGHVKTHVNHEMDGANCPQARHFCRKEPIEQNSHDKQGVPRRPVDNQRGPGTQGQQPVPGEHQGADSTTTRCRDSAPIVIPSGKHAGQSFAEAHSDMCYVHQVWNRKAVSPMRQHAAPTSEEIFDKVEKEPQKTAAAMAAPKGMIKINESKMSPPAQNSEWTKIESSAAVSSETNRKPKRGSATGSTTGMETEINHQRVQELKTQIAILERQLAIETQVPETEPEKKPSYRANCPVYHE</sequence>
<feature type="region of interest" description="Disordered" evidence="1">
    <location>
        <begin position="164"/>
        <end position="212"/>
    </location>
</feature>
<feature type="compositionally biased region" description="Basic and acidic residues" evidence="1">
    <location>
        <begin position="39"/>
        <end position="59"/>
    </location>
</feature>
<feature type="region of interest" description="Disordered" evidence="1">
    <location>
        <begin position="1"/>
        <end position="85"/>
    </location>
</feature>
<dbReference type="EMBL" id="CAMXCT030004871">
    <property type="protein sequence ID" value="CAL4797944.1"/>
    <property type="molecule type" value="Genomic_DNA"/>
</dbReference>
<feature type="compositionally biased region" description="Low complexity" evidence="1">
    <location>
        <begin position="61"/>
        <end position="74"/>
    </location>
</feature>
<keyword evidence="4" id="KW-1185">Reference proteome</keyword>
<name>A0A9P1GHG5_9DINO</name>
<accession>A0A9P1GHG5</accession>
<proteinExistence type="predicted"/>
<protein>
    <submittedName>
        <fullName evidence="2">Uncharacterized protein</fullName>
    </submittedName>
</protein>
<dbReference type="EMBL" id="CAMXCT020004871">
    <property type="protein sequence ID" value="CAL1164007.1"/>
    <property type="molecule type" value="Genomic_DNA"/>
</dbReference>
<dbReference type="AlphaFoldDB" id="A0A9P1GHG5"/>
<feature type="compositionally biased region" description="Polar residues" evidence="1">
    <location>
        <begin position="169"/>
        <end position="187"/>
    </location>
</feature>
<evidence type="ECO:0000256" key="1">
    <source>
        <dbReference type="SAM" id="MobiDB-lite"/>
    </source>
</evidence>
<dbReference type="EMBL" id="CAMXCT010004871">
    <property type="protein sequence ID" value="CAI4010632.1"/>
    <property type="molecule type" value="Genomic_DNA"/>
</dbReference>